<dbReference type="SUPFAM" id="SSF46785">
    <property type="entry name" value="Winged helix' DNA-binding domain"/>
    <property type="match status" value="1"/>
</dbReference>
<dbReference type="InterPro" id="IPR036388">
    <property type="entry name" value="WH-like_DNA-bd_sf"/>
</dbReference>
<evidence type="ECO:0000313" key="2">
    <source>
        <dbReference type="EMBL" id="AIF02887.1"/>
    </source>
</evidence>
<accession>A0A075GLU4</accession>
<dbReference type="InterPro" id="IPR036390">
    <property type="entry name" value="WH_DNA-bd_sf"/>
</dbReference>
<protein>
    <submittedName>
        <fullName evidence="2">Putative transcriptional regulator</fullName>
    </submittedName>
</protein>
<reference evidence="2" key="1">
    <citation type="journal article" date="2014" name="Genome Biol. Evol.">
        <title>Pangenome evidence for extensive interdomain horizontal transfer affecting lineage core and shell genes in uncultured planktonic thaumarchaeota and euryarchaeota.</title>
        <authorList>
            <person name="Deschamps P."/>
            <person name="Zivanovic Y."/>
            <person name="Moreira D."/>
            <person name="Rodriguez-Valera F."/>
            <person name="Lopez-Garcia P."/>
        </authorList>
    </citation>
    <scope>NUCLEOTIDE SEQUENCE</scope>
</reference>
<dbReference type="Gene3D" id="1.10.10.10">
    <property type="entry name" value="Winged helix-like DNA-binding domain superfamily/Winged helix DNA-binding domain"/>
    <property type="match status" value="1"/>
</dbReference>
<sequence length="93" mass="10332">MVVYRTSMQIVADLLVATDQCGQQGIKTTSLLSKANLSHSRLEKFVSNLTGAGLVNKIEYDGKNVFVITPKGRQYLEQYKKFSDIADSFGLEI</sequence>
<dbReference type="EMBL" id="KF900664">
    <property type="protein sequence ID" value="AIF02887.1"/>
    <property type="molecule type" value="Genomic_DNA"/>
</dbReference>
<organism evidence="2">
    <name type="scientific">uncultured marine thaumarchaeote KM3_15_E09</name>
    <dbReference type="NCBI Taxonomy" id="1456028"/>
    <lineage>
        <taxon>Archaea</taxon>
        <taxon>Nitrososphaerota</taxon>
        <taxon>environmental samples</taxon>
    </lineage>
</organism>
<dbReference type="Pfam" id="PF14947">
    <property type="entry name" value="HTH_45"/>
    <property type="match status" value="1"/>
</dbReference>
<feature type="domain" description="ArnR1-like winged helix-turn-helix" evidence="1">
    <location>
        <begin position="5"/>
        <end position="85"/>
    </location>
</feature>
<dbReference type="AlphaFoldDB" id="A0A075GLU4"/>
<dbReference type="InterPro" id="IPR038723">
    <property type="entry name" value="ArnR1-like_HTH"/>
</dbReference>
<proteinExistence type="predicted"/>
<name>A0A075GLU4_9ARCH</name>
<evidence type="ECO:0000259" key="1">
    <source>
        <dbReference type="Pfam" id="PF14947"/>
    </source>
</evidence>